<keyword evidence="5 9" id="KW-0479">Metal-binding</keyword>
<dbReference type="OrthoDB" id="2789670at2759"/>
<protein>
    <submittedName>
        <fullName evidence="11">Cytochrome P450</fullName>
    </submittedName>
</protein>
<evidence type="ECO:0000313" key="12">
    <source>
        <dbReference type="Proteomes" id="UP000053477"/>
    </source>
</evidence>
<keyword evidence="12" id="KW-1185">Reference proteome</keyword>
<dbReference type="Proteomes" id="UP000053477">
    <property type="component" value="Unassembled WGS sequence"/>
</dbReference>
<proteinExistence type="inferred from homology"/>
<evidence type="ECO:0000256" key="6">
    <source>
        <dbReference type="ARBA" id="ARBA00023002"/>
    </source>
</evidence>
<evidence type="ECO:0000256" key="8">
    <source>
        <dbReference type="ARBA" id="ARBA00023033"/>
    </source>
</evidence>
<comment type="pathway">
    <text evidence="2">Secondary metabolite biosynthesis.</text>
</comment>
<dbReference type="STRING" id="27342.A0A0H2RD62"/>
<dbReference type="PRINTS" id="PR00463">
    <property type="entry name" value="EP450I"/>
</dbReference>
<evidence type="ECO:0000256" key="7">
    <source>
        <dbReference type="ARBA" id="ARBA00023004"/>
    </source>
</evidence>
<dbReference type="InterPro" id="IPR050364">
    <property type="entry name" value="Cytochrome_P450_fung"/>
</dbReference>
<dbReference type="PRINTS" id="PR00385">
    <property type="entry name" value="P450"/>
</dbReference>
<evidence type="ECO:0000256" key="3">
    <source>
        <dbReference type="ARBA" id="ARBA00010617"/>
    </source>
</evidence>
<dbReference type="InterPro" id="IPR017972">
    <property type="entry name" value="Cyt_P450_CS"/>
</dbReference>
<dbReference type="Gene3D" id="1.10.630.10">
    <property type="entry name" value="Cytochrome P450"/>
    <property type="match status" value="1"/>
</dbReference>
<dbReference type="GO" id="GO:0016705">
    <property type="term" value="F:oxidoreductase activity, acting on paired donors, with incorporation or reduction of molecular oxygen"/>
    <property type="evidence" value="ECO:0007669"/>
    <property type="project" value="InterPro"/>
</dbReference>
<dbReference type="EMBL" id="KQ086046">
    <property type="protein sequence ID" value="KLO09744.1"/>
    <property type="molecule type" value="Genomic_DNA"/>
</dbReference>
<dbReference type="AlphaFoldDB" id="A0A0H2RD62"/>
<sequence length="511" mass="58165">MLKVPLLLLDVLATVFVFQWLRDLRRRKGARNPPGPAGYPLLGNVFDLVVPELWKRARELGIAYGNLVHLQSFGQRIVITNSYDTALTLLEGRSLNYSDRPNSVMVNELQGWDWMFANQPYGEPWRKNRAPMQRFFEQSNLAQYEDVLQNESRKFLCNLLRTPENYEGHIRTVMASLIMMLTYGHEVVSADDPYVTLAEEGTAHLALALRPGAFLVDIVPWLKYIPKWLPGAGFQAIAAEGARFSHDLRYRPYADAKKNISAGTARRSFIIEQMEAIMGDEGRLSQEDEEIISANTGLCYIAGADTTVTSLMSFMSAMLVFQDVQKRAQEEIDRVVGEDRLPVLSDRPQLPYCDALYKEVLRWHPTIPLGVPRSSKEDDIFEGYFIPAKTTIIANHWAMLHDPVEYPNPDIFMPERFLLKPGERMPRDPSKIAFGFGRRICPGRHLAENTIFTMTIQVLAAFDICRVTDAEGKVIEPDIKQGLDGIINHTHRFDCVIKPRNKKVEELIVLE</sequence>
<evidence type="ECO:0000256" key="4">
    <source>
        <dbReference type="ARBA" id="ARBA00022617"/>
    </source>
</evidence>
<name>A0A0H2RD62_9AGAM</name>
<dbReference type="PANTHER" id="PTHR46300:SF7">
    <property type="entry name" value="P450, PUTATIVE (EUROFUNG)-RELATED"/>
    <property type="match status" value="1"/>
</dbReference>
<accession>A0A0H2RD62</accession>
<organism evidence="11 12">
    <name type="scientific">Schizopora paradoxa</name>
    <dbReference type="NCBI Taxonomy" id="27342"/>
    <lineage>
        <taxon>Eukaryota</taxon>
        <taxon>Fungi</taxon>
        <taxon>Dikarya</taxon>
        <taxon>Basidiomycota</taxon>
        <taxon>Agaricomycotina</taxon>
        <taxon>Agaricomycetes</taxon>
        <taxon>Hymenochaetales</taxon>
        <taxon>Schizoporaceae</taxon>
        <taxon>Schizopora</taxon>
    </lineage>
</organism>
<dbReference type="CDD" id="cd11065">
    <property type="entry name" value="CYP64-like"/>
    <property type="match status" value="1"/>
</dbReference>
<keyword evidence="7 9" id="KW-0408">Iron</keyword>
<dbReference type="InterPro" id="IPR036396">
    <property type="entry name" value="Cyt_P450_sf"/>
</dbReference>
<evidence type="ECO:0000313" key="11">
    <source>
        <dbReference type="EMBL" id="KLO09744.1"/>
    </source>
</evidence>
<comment type="cofactor">
    <cofactor evidence="1 9">
        <name>heme</name>
        <dbReference type="ChEBI" id="CHEBI:30413"/>
    </cofactor>
</comment>
<evidence type="ECO:0000256" key="1">
    <source>
        <dbReference type="ARBA" id="ARBA00001971"/>
    </source>
</evidence>
<comment type="similarity">
    <text evidence="3 10">Belongs to the cytochrome P450 family.</text>
</comment>
<evidence type="ECO:0000256" key="10">
    <source>
        <dbReference type="RuleBase" id="RU000461"/>
    </source>
</evidence>
<keyword evidence="4 9" id="KW-0349">Heme</keyword>
<gene>
    <name evidence="11" type="ORF">SCHPADRAFT_1000048</name>
</gene>
<feature type="binding site" description="axial binding residue" evidence="9">
    <location>
        <position position="441"/>
    </location>
    <ligand>
        <name>heme</name>
        <dbReference type="ChEBI" id="CHEBI:30413"/>
    </ligand>
    <ligandPart>
        <name>Fe</name>
        <dbReference type="ChEBI" id="CHEBI:18248"/>
    </ligandPart>
</feature>
<keyword evidence="6 10" id="KW-0560">Oxidoreductase</keyword>
<reference evidence="11 12" key="1">
    <citation type="submission" date="2015-04" db="EMBL/GenBank/DDBJ databases">
        <title>Complete genome sequence of Schizopora paradoxa KUC8140, a cosmopolitan wood degrader in East Asia.</title>
        <authorList>
            <consortium name="DOE Joint Genome Institute"/>
            <person name="Min B."/>
            <person name="Park H."/>
            <person name="Jang Y."/>
            <person name="Kim J.-J."/>
            <person name="Kim K.H."/>
            <person name="Pangilinan J."/>
            <person name="Lipzen A."/>
            <person name="Riley R."/>
            <person name="Grigoriev I.V."/>
            <person name="Spatafora J.W."/>
            <person name="Choi I.-G."/>
        </authorList>
    </citation>
    <scope>NUCLEOTIDE SEQUENCE [LARGE SCALE GENOMIC DNA]</scope>
    <source>
        <strain evidence="11 12">KUC8140</strain>
    </source>
</reference>
<dbReference type="GO" id="GO:0004497">
    <property type="term" value="F:monooxygenase activity"/>
    <property type="evidence" value="ECO:0007669"/>
    <property type="project" value="UniProtKB-KW"/>
</dbReference>
<evidence type="ECO:0000256" key="2">
    <source>
        <dbReference type="ARBA" id="ARBA00005179"/>
    </source>
</evidence>
<dbReference type="PANTHER" id="PTHR46300">
    <property type="entry name" value="P450, PUTATIVE (EUROFUNG)-RELATED-RELATED"/>
    <property type="match status" value="1"/>
</dbReference>
<dbReference type="InterPro" id="IPR002401">
    <property type="entry name" value="Cyt_P450_E_grp-I"/>
</dbReference>
<dbReference type="InParanoid" id="A0A0H2RD62"/>
<dbReference type="Pfam" id="PF00067">
    <property type="entry name" value="p450"/>
    <property type="match status" value="1"/>
</dbReference>
<dbReference type="GO" id="GO:0020037">
    <property type="term" value="F:heme binding"/>
    <property type="evidence" value="ECO:0007669"/>
    <property type="project" value="InterPro"/>
</dbReference>
<evidence type="ECO:0000256" key="9">
    <source>
        <dbReference type="PIRSR" id="PIRSR602401-1"/>
    </source>
</evidence>
<keyword evidence="8 10" id="KW-0503">Monooxygenase</keyword>
<evidence type="ECO:0000256" key="5">
    <source>
        <dbReference type="ARBA" id="ARBA00022723"/>
    </source>
</evidence>
<dbReference type="GO" id="GO:0005506">
    <property type="term" value="F:iron ion binding"/>
    <property type="evidence" value="ECO:0007669"/>
    <property type="project" value="InterPro"/>
</dbReference>
<dbReference type="SUPFAM" id="SSF48264">
    <property type="entry name" value="Cytochrome P450"/>
    <property type="match status" value="1"/>
</dbReference>
<dbReference type="InterPro" id="IPR001128">
    <property type="entry name" value="Cyt_P450"/>
</dbReference>
<dbReference type="PROSITE" id="PS00086">
    <property type="entry name" value="CYTOCHROME_P450"/>
    <property type="match status" value="1"/>
</dbReference>